<keyword evidence="2 3" id="KW-0694">RNA-binding</keyword>
<dbReference type="PROSITE" id="PS01317">
    <property type="entry name" value="SSRP"/>
    <property type="match status" value="1"/>
</dbReference>
<evidence type="ECO:0000313" key="4">
    <source>
        <dbReference type="EMBL" id="KKS25036.1"/>
    </source>
</evidence>
<dbReference type="Gene3D" id="2.40.280.10">
    <property type="match status" value="1"/>
</dbReference>
<evidence type="ECO:0000256" key="1">
    <source>
        <dbReference type="ARBA" id="ARBA00022490"/>
    </source>
</evidence>
<dbReference type="HAMAP" id="MF_00023">
    <property type="entry name" value="SmpB"/>
    <property type="match status" value="1"/>
</dbReference>
<dbReference type="NCBIfam" id="NF003843">
    <property type="entry name" value="PRK05422.1"/>
    <property type="match status" value="1"/>
</dbReference>
<dbReference type="PATRIC" id="fig|1619029.3.peg.722"/>
<organism evidence="4 5">
    <name type="scientific">Candidatus Yanofskybacteria bacterium GW2011_GWC2_41_9</name>
    <dbReference type="NCBI Taxonomy" id="1619029"/>
    <lineage>
        <taxon>Bacteria</taxon>
        <taxon>Candidatus Yanofskyibacteriota</taxon>
    </lineage>
</organism>
<dbReference type="GO" id="GO:0005829">
    <property type="term" value="C:cytosol"/>
    <property type="evidence" value="ECO:0007669"/>
    <property type="project" value="TreeGrafter"/>
</dbReference>
<accession>A0A0G0ZSP8</accession>
<name>A0A0G0ZSP8_9BACT</name>
<comment type="caution">
    <text evidence="4">The sequence shown here is derived from an EMBL/GenBank/DDBJ whole genome shotgun (WGS) entry which is preliminary data.</text>
</comment>
<dbReference type="AlphaFoldDB" id="A0A0G0ZSP8"/>
<comment type="function">
    <text evidence="3">Required for rescue of stalled ribosomes mediated by trans-translation. Binds to transfer-messenger RNA (tmRNA), required for stable association of tmRNA with ribosomes. tmRNA and SmpB together mimic tRNA shape, replacing the anticodon stem-loop with SmpB. tmRNA is encoded by the ssrA gene; the 2 termini fold to resemble tRNA(Ala) and it encodes a 'tag peptide', a short internal open reading frame. During trans-translation Ala-aminoacylated tmRNA acts like a tRNA, entering the A-site of stalled ribosomes, displacing the stalled mRNA. The ribosome then switches to translate the ORF on the tmRNA; the nascent peptide is terminated with the 'tag peptide' encoded by the tmRNA and targeted for degradation. The ribosome is freed to recommence translation, which seems to be the essential function of trans-translation.</text>
</comment>
<comment type="subcellular location">
    <subcellularLocation>
        <location evidence="3">Cytoplasm</location>
    </subcellularLocation>
    <text evidence="3">The tmRNA-SmpB complex associates with stalled 70S ribosomes.</text>
</comment>
<gene>
    <name evidence="3" type="primary">smpB</name>
    <name evidence="4" type="ORF">UU84_C0049G0013</name>
</gene>
<dbReference type="EMBL" id="LCCE01000049">
    <property type="protein sequence ID" value="KKS25036.1"/>
    <property type="molecule type" value="Genomic_DNA"/>
</dbReference>
<dbReference type="GO" id="GO:0003723">
    <property type="term" value="F:RNA binding"/>
    <property type="evidence" value="ECO:0007669"/>
    <property type="project" value="UniProtKB-UniRule"/>
</dbReference>
<protein>
    <recommendedName>
        <fullName evidence="3">SsrA-binding protein</fullName>
    </recommendedName>
    <alternativeName>
        <fullName evidence="3">Small protein B</fullName>
    </alternativeName>
</protein>
<dbReference type="Pfam" id="PF01668">
    <property type="entry name" value="SmpB"/>
    <property type="match status" value="1"/>
</dbReference>
<comment type="similarity">
    <text evidence="3">Belongs to the SmpB family.</text>
</comment>
<dbReference type="GO" id="GO:0070929">
    <property type="term" value="P:trans-translation"/>
    <property type="evidence" value="ECO:0007669"/>
    <property type="project" value="UniProtKB-UniRule"/>
</dbReference>
<dbReference type="InterPro" id="IPR020081">
    <property type="entry name" value="SsrA-bd_prot_CS"/>
</dbReference>
<dbReference type="SUPFAM" id="SSF74982">
    <property type="entry name" value="Small protein B (SmpB)"/>
    <property type="match status" value="1"/>
</dbReference>
<evidence type="ECO:0000256" key="2">
    <source>
        <dbReference type="ARBA" id="ARBA00022884"/>
    </source>
</evidence>
<dbReference type="InterPro" id="IPR023620">
    <property type="entry name" value="SmpB"/>
</dbReference>
<dbReference type="InterPro" id="IPR000037">
    <property type="entry name" value="SsrA-bd_prot"/>
</dbReference>
<reference evidence="4 5" key="1">
    <citation type="journal article" date="2015" name="Nature">
        <title>rRNA introns, odd ribosomes, and small enigmatic genomes across a large radiation of phyla.</title>
        <authorList>
            <person name="Brown C.T."/>
            <person name="Hug L.A."/>
            <person name="Thomas B.C."/>
            <person name="Sharon I."/>
            <person name="Castelle C.J."/>
            <person name="Singh A."/>
            <person name="Wilkins M.J."/>
            <person name="Williams K.H."/>
            <person name="Banfield J.F."/>
        </authorList>
    </citation>
    <scope>NUCLEOTIDE SEQUENCE [LARGE SCALE GENOMIC DNA]</scope>
</reference>
<evidence type="ECO:0000256" key="3">
    <source>
        <dbReference type="HAMAP-Rule" id="MF_00023"/>
    </source>
</evidence>
<dbReference type="Proteomes" id="UP000033859">
    <property type="component" value="Unassembled WGS sequence"/>
</dbReference>
<keyword evidence="1 3" id="KW-0963">Cytoplasm</keyword>
<dbReference type="NCBIfam" id="TIGR00086">
    <property type="entry name" value="smpB"/>
    <property type="match status" value="1"/>
</dbReference>
<dbReference type="PANTHER" id="PTHR30308:SF2">
    <property type="entry name" value="SSRA-BINDING PROTEIN"/>
    <property type="match status" value="1"/>
</dbReference>
<dbReference type="GO" id="GO:0070930">
    <property type="term" value="P:trans-translation-dependent protein tagging"/>
    <property type="evidence" value="ECO:0007669"/>
    <property type="project" value="TreeGrafter"/>
</dbReference>
<proteinExistence type="inferred from homology"/>
<sequence length="159" mass="17667">MPKPQDTNNRTSTTWYATNPKAGFDYEILETLEAGVVLFGHEVKSIKTGKASIKGSYVKILDGEPFLIGAIIAPYQPANTPADYDPQRSRKLLLSKKQIATLVGTSQAHGLTLIPLKLYDKNGKIKLLVGIARGKKKYDKRETLKKKDIARARQRGIEE</sequence>
<dbReference type="CDD" id="cd09294">
    <property type="entry name" value="SmpB"/>
    <property type="match status" value="1"/>
</dbReference>
<evidence type="ECO:0000313" key="5">
    <source>
        <dbReference type="Proteomes" id="UP000033859"/>
    </source>
</evidence>
<dbReference type="PANTHER" id="PTHR30308">
    <property type="entry name" value="TMRNA-BINDING COMPONENT OF TRANS-TRANSLATION TAGGING COMPLEX"/>
    <property type="match status" value="1"/>
</dbReference>